<gene>
    <name evidence="9" type="ORF">DFR58_10114</name>
</gene>
<dbReference type="InterPro" id="IPR046778">
    <property type="entry name" value="UPF0758_N"/>
</dbReference>
<keyword evidence="10" id="KW-1185">Reference proteome</keyword>
<dbReference type="GO" id="GO:0008237">
    <property type="term" value="F:metallopeptidase activity"/>
    <property type="evidence" value="ECO:0007669"/>
    <property type="project" value="UniProtKB-KW"/>
</dbReference>
<dbReference type="NCBIfam" id="NF000642">
    <property type="entry name" value="PRK00024.1"/>
    <property type="match status" value="1"/>
</dbReference>
<dbReference type="PANTHER" id="PTHR30471:SF3">
    <property type="entry name" value="UPF0758 PROTEIN YEES-RELATED"/>
    <property type="match status" value="1"/>
</dbReference>
<evidence type="ECO:0000256" key="2">
    <source>
        <dbReference type="ARBA" id="ARBA00022670"/>
    </source>
</evidence>
<dbReference type="Pfam" id="PF20582">
    <property type="entry name" value="UPF0758_N"/>
    <property type="match status" value="1"/>
</dbReference>
<dbReference type="AlphaFoldDB" id="A0A369BGY0"/>
<dbReference type="PROSITE" id="PS01302">
    <property type="entry name" value="UPF0758"/>
    <property type="match status" value="1"/>
</dbReference>
<dbReference type="EMBL" id="QPJT01000001">
    <property type="protein sequence ID" value="RCX20812.1"/>
    <property type="molecule type" value="Genomic_DNA"/>
</dbReference>
<evidence type="ECO:0000256" key="1">
    <source>
        <dbReference type="ARBA" id="ARBA00010243"/>
    </source>
</evidence>
<comment type="caution">
    <text evidence="9">The sequence shown here is derived from an EMBL/GenBank/DDBJ whole genome shotgun (WGS) entry which is preliminary data.</text>
</comment>
<accession>A0A369BGY0</accession>
<comment type="similarity">
    <text evidence="1 7">Belongs to the UPF0758 family.</text>
</comment>
<dbReference type="Proteomes" id="UP000253034">
    <property type="component" value="Unassembled WGS sequence"/>
</dbReference>
<proteinExistence type="inferred from homology"/>
<evidence type="ECO:0000256" key="5">
    <source>
        <dbReference type="ARBA" id="ARBA00022833"/>
    </source>
</evidence>
<sequence>MSKIGQSVTMKKLPVCERPYEKLEGYGPEMLSNAELLAIIIKTGTRNETSVSLAQKIIMQLEDSSITSLHGLSLEQLRNIRGIGKVKAIQIKAMLEFSKRMASAFITDRKKEVNSPGDISSLLMEEMRHLKKEVFKVVLMNSKNRIIRHVNVSVGSLTASIVHPREVFCEAVKAGCSGIIFAHNHPSGDPEPSQEDVETTGRLIAGGNILGIRVLDHIIIGDGRYVSLKERGLM</sequence>
<protein>
    <submittedName>
        <fullName evidence="9">DNA replication and repair protein RadC</fullName>
    </submittedName>
</protein>
<keyword evidence="2" id="KW-0645">Protease</keyword>
<keyword evidence="5" id="KW-0862">Zinc</keyword>
<evidence type="ECO:0000259" key="8">
    <source>
        <dbReference type="PROSITE" id="PS50249"/>
    </source>
</evidence>
<dbReference type="GO" id="GO:0006508">
    <property type="term" value="P:proteolysis"/>
    <property type="evidence" value="ECO:0007669"/>
    <property type="project" value="UniProtKB-KW"/>
</dbReference>
<dbReference type="PROSITE" id="PS50249">
    <property type="entry name" value="MPN"/>
    <property type="match status" value="1"/>
</dbReference>
<dbReference type="GO" id="GO:0046872">
    <property type="term" value="F:metal ion binding"/>
    <property type="evidence" value="ECO:0007669"/>
    <property type="project" value="UniProtKB-KW"/>
</dbReference>
<reference evidence="9 10" key="1">
    <citation type="submission" date="2018-07" db="EMBL/GenBank/DDBJ databases">
        <title>Genomic Encyclopedia of Type Strains, Phase IV (KMG-IV): sequencing the most valuable type-strain genomes for metagenomic binning, comparative biology and taxonomic classification.</title>
        <authorList>
            <person name="Goeker M."/>
        </authorList>
    </citation>
    <scope>NUCLEOTIDE SEQUENCE [LARGE SCALE GENOMIC DNA]</scope>
    <source>
        <strain evidence="9 10">DSM 27016</strain>
    </source>
</reference>
<dbReference type="PANTHER" id="PTHR30471">
    <property type="entry name" value="DNA REPAIR PROTEIN RADC"/>
    <property type="match status" value="1"/>
</dbReference>
<evidence type="ECO:0000256" key="4">
    <source>
        <dbReference type="ARBA" id="ARBA00022801"/>
    </source>
</evidence>
<dbReference type="OrthoDB" id="9804482at2"/>
<evidence type="ECO:0000256" key="3">
    <source>
        <dbReference type="ARBA" id="ARBA00022723"/>
    </source>
</evidence>
<keyword evidence="3" id="KW-0479">Metal-binding</keyword>
<evidence type="ECO:0000313" key="9">
    <source>
        <dbReference type="EMBL" id="RCX20812.1"/>
    </source>
</evidence>
<keyword evidence="4" id="KW-0378">Hydrolase</keyword>
<dbReference type="InterPro" id="IPR037518">
    <property type="entry name" value="MPN"/>
</dbReference>
<evidence type="ECO:0000256" key="6">
    <source>
        <dbReference type="ARBA" id="ARBA00023049"/>
    </source>
</evidence>
<evidence type="ECO:0000256" key="7">
    <source>
        <dbReference type="RuleBase" id="RU003797"/>
    </source>
</evidence>
<dbReference type="Gene3D" id="3.40.140.10">
    <property type="entry name" value="Cytidine Deaminase, domain 2"/>
    <property type="match status" value="1"/>
</dbReference>
<dbReference type="InterPro" id="IPR001405">
    <property type="entry name" value="UPF0758"/>
</dbReference>
<dbReference type="Pfam" id="PF04002">
    <property type="entry name" value="RadC"/>
    <property type="match status" value="1"/>
</dbReference>
<evidence type="ECO:0000313" key="10">
    <source>
        <dbReference type="Proteomes" id="UP000253034"/>
    </source>
</evidence>
<name>A0A369BGY0_9FIRM</name>
<dbReference type="NCBIfam" id="TIGR00608">
    <property type="entry name" value="radc"/>
    <property type="match status" value="1"/>
</dbReference>
<dbReference type="InterPro" id="IPR020891">
    <property type="entry name" value="UPF0758_CS"/>
</dbReference>
<dbReference type="CDD" id="cd08071">
    <property type="entry name" value="MPN_DUF2466"/>
    <property type="match status" value="1"/>
</dbReference>
<organism evidence="9 10">
    <name type="scientific">Anaerobacterium chartisolvens</name>
    <dbReference type="NCBI Taxonomy" id="1297424"/>
    <lineage>
        <taxon>Bacteria</taxon>
        <taxon>Bacillati</taxon>
        <taxon>Bacillota</taxon>
        <taxon>Clostridia</taxon>
        <taxon>Eubacteriales</taxon>
        <taxon>Oscillospiraceae</taxon>
        <taxon>Anaerobacterium</taxon>
    </lineage>
</organism>
<dbReference type="InterPro" id="IPR025657">
    <property type="entry name" value="RadC_JAB"/>
</dbReference>
<keyword evidence="6" id="KW-0482">Metalloprotease</keyword>
<feature type="domain" description="MPN" evidence="8">
    <location>
        <begin position="112"/>
        <end position="234"/>
    </location>
</feature>
<dbReference type="RefSeq" id="WP_114295773.1">
    <property type="nucleotide sequence ID" value="NZ_QPJT01000001.1"/>
</dbReference>